<proteinExistence type="predicted"/>
<comment type="caution">
    <text evidence="1">The sequence shown here is derived from an EMBL/GenBank/DDBJ whole genome shotgun (WGS) entry which is preliminary data.</text>
</comment>
<gene>
    <name evidence="1" type="ORF">ABT39_MTgene2381</name>
</gene>
<dbReference type="EMBL" id="LKAM01000017">
    <property type="protein sequence ID" value="KUM45546.1"/>
    <property type="molecule type" value="Genomic_DNA"/>
</dbReference>
<protein>
    <submittedName>
        <fullName evidence="1">Uncharacterized protein</fullName>
    </submittedName>
</protein>
<dbReference type="AlphaFoldDB" id="A0A124GMF9"/>
<evidence type="ECO:0000313" key="1">
    <source>
        <dbReference type="EMBL" id="KUM45546.1"/>
    </source>
</evidence>
<name>A0A124GMF9_PICGL</name>
<reference evidence="1" key="1">
    <citation type="journal article" date="2015" name="Genome Biol. Evol.">
        <title>Organellar Genomes of White Spruce (Picea glauca): Assembly and Annotation.</title>
        <authorList>
            <person name="Jackman S.D."/>
            <person name="Warren R.L."/>
            <person name="Gibb E.A."/>
            <person name="Vandervalk B.P."/>
            <person name="Mohamadi H."/>
            <person name="Chu J."/>
            <person name="Raymond A."/>
            <person name="Pleasance S."/>
            <person name="Coope R."/>
            <person name="Wildung M.R."/>
            <person name="Ritland C.E."/>
            <person name="Bousquet J."/>
            <person name="Jones S.J."/>
            <person name="Bohlmann J."/>
            <person name="Birol I."/>
        </authorList>
    </citation>
    <scope>NUCLEOTIDE SEQUENCE [LARGE SCALE GENOMIC DNA]</scope>
    <source>
        <tissue evidence="1">Flushing bud</tissue>
    </source>
</reference>
<keyword evidence="1" id="KW-0496">Mitochondrion</keyword>
<sequence>MSSCRGYVLPSFARLTGYRLRSCLTYRYRELVNVTTNVLAIGPGVPWPLYRQD</sequence>
<organism evidence="1">
    <name type="scientific">Picea glauca</name>
    <name type="common">White spruce</name>
    <name type="synonym">Pinus glauca</name>
    <dbReference type="NCBI Taxonomy" id="3330"/>
    <lineage>
        <taxon>Eukaryota</taxon>
        <taxon>Viridiplantae</taxon>
        <taxon>Streptophyta</taxon>
        <taxon>Embryophyta</taxon>
        <taxon>Tracheophyta</taxon>
        <taxon>Spermatophyta</taxon>
        <taxon>Pinopsida</taxon>
        <taxon>Pinidae</taxon>
        <taxon>Conifers I</taxon>
        <taxon>Pinales</taxon>
        <taxon>Pinaceae</taxon>
        <taxon>Picea</taxon>
    </lineage>
</organism>
<geneLocation type="mitochondrion" evidence="1"/>
<accession>A0A124GMF9</accession>